<comment type="caution">
    <text evidence="1">The sequence shown here is derived from an EMBL/GenBank/DDBJ whole genome shotgun (WGS) entry which is preliminary data.</text>
</comment>
<keyword evidence="2" id="KW-1185">Reference proteome</keyword>
<protein>
    <submittedName>
        <fullName evidence="1">Pilus assembly protein</fullName>
    </submittedName>
</protein>
<dbReference type="AlphaFoldDB" id="A0A939JSH6"/>
<dbReference type="EMBL" id="JAFMPP010000001">
    <property type="protein sequence ID" value="MBO0661100.1"/>
    <property type="molecule type" value="Genomic_DNA"/>
</dbReference>
<organism evidence="1 2">
    <name type="scientific">Jiella flava</name>
    <dbReference type="NCBI Taxonomy" id="2816857"/>
    <lineage>
        <taxon>Bacteria</taxon>
        <taxon>Pseudomonadati</taxon>
        <taxon>Pseudomonadota</taxon>
        <taxon>Alphaproteobacteria</taxon>
        <taxon>Hyphomicrobiales</taxon>
        <taxon>Aurantimonadaceae</taxon>
        <taxon>Jiella</taxon>
    </lineage>
</organism>
<accession>A0A939JSH6</accession>
<gene>
    <name evidence="1" type="ORF">J1C48_00800</name>
</gene>
<proteinExistence type="predicted"/>
<dbReference type="Proteomes" id="UP000664122">
    <property type="component" value="Unassembled WGS sequence"/>
</dbReference>
<sequence>MPVFLLLLFAMIFCAWYLGISHSLQQIAADVGRYAMVGLTPQEREALINRRITADAGQYVLIRQQNLKGTGVEKNGALTVTLDYDASYLPTPQLLTEAIGLPSSIQRTATVLLP</sequence>
<reference evidence="1" key="1">
    <citation type="submission" date="2021-03" db="EMBL/GenBank/DDBJ databases">
        <title>Whole genome sequence of Jiella sp. CQZ9-1.</title>
        <authorList>
            <person name="Tuo L."/>
        </authorList>
    </citation>
    <scope>NUCLEOTIDE SEQUENCE</scope>
    <source>
        <strain evidence="1">CQZ9-1</strain>
    </source>
</reference>
<name>A0A939JSH6_9HYPH</name>
<evidence type="ECO:0000313" key="1">
    <source>
        <dbReference type="EMBL" id="MBO0661100.1"/>
    </source>
</evidence>
<evidence type="ECO:0000313" key="2">
    <source>
        <dbReference type="Proteomes" id="UP000664122"/>
    </source>
</evidence>